<dbReference type="EMBL" id="MUJZ01059406">
    <property type="protein sequence ID" value="OTF71761.1"/>
    <property type="molecule type" value="Genomic_DNA"/>
</dbReference>
<gene>
    <name evidence="2" type="ORF">BLA29_002606</name>
</gene>
<organism evidence="2 3">
    <name type="scientific">Euroglyphus maynei</name>
    <name type="common">Mayne's house dust mite</name>
    <dbReference type="NCBI Taxonomy" id="6958"/>
    <lineage>
        <taxon>Eukaryota</taxon>
        <taxon>Metazoa</taxon>
        <taxon>Ecdysozoa</taxon>
        <taxon>Arthropoda</taxon>
        <taxon>Chelicerata</taxon>
        <taxon>Arachnida</taxon>
        <taxon>Acari</taxon>
        <taxon>Acariformes</taxon>
        <taxon>Sarcoptiformes</taxon>
        <taxon>Astigmata</taxon>
        <taxon>Psoroptidia</taxon>
        <taxon>Analgoidea</taxon>
        <taxon>Pyroglyphidae</taxon>
        <taxon>Pyroglyphinae</taxon>
        <taxon>Euroglyphus</taxon>
    </lineage>
</organism>
<comment type="caution">
    <text evidence="2">The sequence shown here is derived from an EMBL/GenBank/DDBJ whole genome shotgun (WGS) entry which is preliminary data.</text>
</comment>
<proteinExistence type="predicted"/>
<evidence type="ECO:0000313" key="2">
    <source>
        <dbReference type="EMBL" id="OTF71761.1"/>
    </source>
</evidence>
<accession>A0A1Y3ATG0</accession>
<evidence type="ECO:0000313" key="3">
    <source>
        <dbReference type="Proteomes" id="UP000194236"/>
    </source>
</evidence>
<evidence type="ECO:0000256" key="1">
    <source>
        <dbReference type="SAM" id="Phobius"/>
    </source>
</evidence>
<dbReference type="OrthoDB" id="6494791at2759"/>
<keyword evidence="1" id="KW-0472">Membrane</keyword>
<dbReference type="AlphaFoldDB" id="A0A1Y3ATG0"/>
<reference evidence="2 3" key="1">
    <citation type="submission" date="2017-03" db="EMBL/GenBank/DDBJ databases">
        <title>Genome Survey of Euroglyphus maynei.</title>
        <authorList>
            <person name="Arlian L.G."/>
            <person name="Morgan M.S."/>
            <person name="Rider S.D."/>
        </authorList>
    </citation>
    <scope>NUCLEOTIDE SEQUENCE [LARGE SCALE GENOMIC DNA]</scope>
    <source>
        <strain evidence="2">Arlian Lab</strain>
        <tissue evidence="2">Whole body</tissue>
    </source>
</reference>
<protein>
    <submittedName>
        <fullName evidence="2">Uncharacterized protein</fullName>
    </submittedName>
</protein>
<keyword evidence="3" id="KW-1185">Reference proteome</keyword>
<dbReference type="Proteomes" id="UP000194236">
    <property type="component" value="Unassembled WGS sequence"/>
</dbReference>
<feature type="transmembrane region" description="Helical" evidence="1">
    <location>
        <begin position="20"/>
        <end position="37"/>
    </location>
</feature>
<keyword evidence="1" id="KW-1133">Transmembrane helix</keyword>
<sequence length="96" mass="11178">MDDNLNNNNNPLDRWHMIKIVFILHGISALLPWNMLINADSYFVDYKLVRPNQTVPYSIDAGLNLTEVIHSDLLENYRQNFLPYLSTGKIFDHSQS</sequence>
<name>A0A1Y3ATG0_EURMA</name>
<keyword evidence="1" id="KW-0812">Transmembrane</keyword>